<gene>
    <name evidence="2" type="ORF">CJ305_15695</name>
</gene>
<dbReference type="Gene3D" id="3.40.50.2000">
    <property type="entry name" value="Glycogen Phosphorylase B"/>
    <property type="match status" value="2"/>
</dbReference>
<dbReference type="AlphaFoldDB" id="A0A2G1VND5"/>
<proteinExistence type="predicted"/>
<evidence type="ECO:0000313" key="3">
    <source>
        <dbReference type="Proteomes" id="UP000229433"/>
    </source>
</evidence>
<evidence type="ECO:0000259" key="1">
    <source>
        <dbReference type="Pfam" id="PF00534"/>
    </source>
</evidence>
<dbReference type="Pfam" id="PF00534">
    <property type="entry name" value="Glycos_transf_1"/>
    <property type="match status" value="1"/>
</dbReference>
<organism evidence="2 3">
    <name type="scientific">Leeuwenhoekiella nanhaiensis</name>
    <dbReference type="NCBI Taxonomy" id="1655491"/>
    <lineage>
        <taxon>Bacteria</taxon>
        <taxon>Pseudomonadati</taxon>
        <taxon>Bacteroidota</taxon>
        <taxon>Flavobacteriia</taxon>
        <taxon>Flavobacteriales</taxon>
        <taxon>Flavobacteriaceae</taxon>
        <taxon>Leeuwenhoekiella</taxon>
    </lineage>
</organism>
<keyword evidence="3" id="KW-1185">Reference proteome</keyword>
<feature type="domain" description="Glycosyl transferase family 1" evidence="1">
    <location>
        <begin position="205"/>
        <end position="356"/>
    </location>
</feature>
<dbReference type="InterPro" id="IPR001296">
    <property type="entry name" value="Glyco_trans_1"/>
</dbReference>
<evidence type="ECO:0000313" key="2">
    <source>
        <dbReference type="EMBL" id="PHQ28278.1"/>
    </source>
</evidence>
<dbReference type="OrthoDB" id="9790710at2"/>
<sequence length="386" mass="43933">MPKKLIFINSHPIQYFAPLYAYLNTRGVQCEAWYCSDKSIKGRMDREFGVNIKWDIPLLEGYAYHFFKNYGFKEEDSSRFFGLINPRLVYRLFQIEPAVIVVHGWNYLTHFLVLMLGRLAGHTICIRNDMPYSHELLKTGFKQKIKRFGLKAILFPRIDYFCAVGKENKAFYKSYGIPDAQILHVPYAIDNARFRRIQTNPKALRLKYGIAEGDKVIVFSAKYIPKKRPLDLLQAFRQLNRADCWLVLVGDGELRGELEAYIKTHQIKQVILTGFVNQSEIPNWYALGDVFVMCSGQGENWGLSVNEAMNFNLNLVLSDLTGCASDLVRPGANGLIFKTGDVAALTDSLQAVLYGNALAADGITSLELVDEYNFEAIYLGLKPVLH</sequence>
<dbReference type="PANTHER" id="PTHR45947">
    <property type="entry name" value="SULFOQUINOVOSYL TRANSFERASE SQD2"/>
    <property type="match status" value="1"/>
</dbReference>
<dbReference type="EMBL" id="NQXA01000016">
    <property type="protein sequence ID" value="PHQ28278.1"/>
    <property type="molecule type" value="Genomic_DNA"/>
</dbReference>
<reference evidence="2 3" key="1">
    <citation type="submission" date="2017-08" db="EMBL/GenBank/DDBJ databases">
        <title>The whole genome shortgun sequences of strain Leeuwenhoekiella nanhaiensis G18 from the South China Sea.</title>
        <authorList>
            <person name="Liu Q."/>
        </authorList>
    </citation>
    <scope>NUCLEOTIDE SEQUENCE [LARGE SCALE GENOMIC DNA]</scope>
    <source>
        <strain evidence="2 3">G18</strain>
    </source>
</reference>
<dbReference type="SUPFAM" id="SSF53756">
    <property type="entry name" value="UDP-Glycosyltransferase/glycogen phosphorylase"/>
    <property type="match status" value="1"/>
</dbReference>
<comment type="caution">
    <text evidence="2">The sequence shown here is derived from an EMBL/GenBank/DDBJ whole genome shotgun (WGS) entry which is preliminary data.</text>
</comment>
<dbReference type="CDD" id="cd03801">
    <property type="entry name" value="GT4_PimA-like"/>
    <property type="match status" value="1"/>
</dbReference>
<protein>
    <recommendedName>
        <fullName evidence="1">Glycosyl transferase family 1 domain-containing protein</fullName>
    </recommendedName>
</protein>
<dbReference type="InterPro" id="IPR050194">
    <property type="entry name" value="Glycosyltransferase_grp1"/>
</dbReference>
<accession>A0A2G1VND5</accession>
<dbReference type="GO" id="GO:0016757">
    <property type="term" value="F:glycosyltransferase activity"/>
    <property type="evidence" value="ECO:0007669"/>
    <property type="project" value="InterPro"/>
</dbReference>
<dbReference type="Proteomes" id="UP000229433">
    <property type="component" value="Unassembled WGS sequence"/>
</dbReference>
<dbReference type="RefSeq" id="WP_099647253.1">
    <property type="nucleotide sequence ID" value="NZ_KZ319298.1"/>
</dbReference>
<name>A0A2G1VND5_9FLAO</name>
<dbReference type="PANTHER" id="PTHR45947:SF3">
    <property type="entry name" value="SULFOQUINOVOSYL TRANSFERASE SQD2"/>
    <property type="match status" value="1"/>
</dbReference>